<dbReference type="PaxDb" id="5507-FOXG_05485P0"/>
<dbReference type="GO" id="GO:0005634">
    <property type="term" value="C:nucleus"/>
    <property type="evidence" value="ECO:0007669"/>
    <property type="project" value="UniProtKB-SubCell"/>
</dbReference>
<feature type="compositionally biased region" description="Basic and acidic residues" evidence="5">
    <location>
        <begin position="104"/>
        <end position="128"/>
    </location>
</feature>
<feature type="compositionally biased region" description="Polar residues" evidence="5">
    <location>
        <begin position="155"/>
        <end position="171"/>
    </location>
</feature>
<feature type="region of interest" description="Disordered" evidence="5">
    <location>
        <begin position="833"/>
        <end position="916"/>
    </location>
</feature>
<feature type="region of interest" description="Disordered" evidence="5">
    <location>
        <begin position="966"/>
        <end position="985"/>
    </location>
</feature>
<dbReference type="EMBL" id="AFQF01002544">
    <property type="protein sequence ID" value="EGU80301.1"/>
    <property type="molecule type" value="Genomic_DNA"/>
</dbReference>
<sequence length="1326" mass="146655">MATPPRASSRFSKGGTPEPLSPQSRFKAQLAALESSDDETFSSNQYTGNNSKNHLDLPTQTIPDQETSDESDNDIIRPRGKLAARMQGTWRQKESGNTSSQKETTGDCIEKIYEPEEKATEEVEKADNVDMPDVESQEDDAPVARRRLVRKAPSSPASKRTPRGSSPTLFVSSPLRPSPTRSMRNGSDSEGDMPTLKSDRKRAKQQKVAQEMEEMVSDGDNSSITDDEGGRRLTQAERPSARKASKKAIEEMKRETQRMSRNMQLAHEAKTRRKITKNSLFERFNFRPAGEPEPKVTSSSRVPTPHSDVEMQGVDTPPSSPPASKETATAVTGSETAAGDNEFDLPTIDSLAETTKLKPDKGKGKAVETPTEQEQPVQNPRRQFRVKLPPMRANVTMVDSDDELEITTTTKDKIRAVFDMAPTKKAQEPSSVQALRALAQLKSPGKETRRKNENHGMTAGELQAYLYQKARQQAKVERDRRVDLLKAQGVIIQTAEERERQMQDAEDIVARARVEAQMIRQKEKAAAKKEAKENGEVDPLVWDDSEDDEYQASGNEADEEGSVVELSGSEDEEEVSDEEQPDGNNMVEVEARDGESGASADENDDTTLIASQDVQDDIEEFPATRHRRLRKPIVLSDEEEDTVEMTPRPKATVHMSPTVPNTQSPTAPRSVLRSAKKNFIPGLPVQGPAGLGLTQIFAGTMDDSQMNSANGPTQSLMPDFDHFPDSNFSATMDEPMEDMIIDSQKNDSQKNTQDIALDLSQSQMRGLDSLLREESTQISEMIDFTQDGGLQDQTPLKNRFVEAPVSTTETMLVDHDDPTQASPLVRRGRLRRRIETSQRIQETPEPASAEKTDNVFEALKEGAKNEHKKRLQTEFDHKNSKAKEMVQEQAEESEDEYAGLGGADGEDSDNESAASLKDIIDDTASNDIDRAKLAALYAAREQAEDEKQVEKLFKDITTGMLRRKRGAGYDLDDSDDDGEARRRMKRRQFAKMQKALFSDERVKKIAENPGNQAFLRTIEDRGSDDEMDFLDAPEEIVESSQSQSQDESSEAQTVPDSQPQKVLGPADNRVPGYLRRTKDGKKPSNIGEVRETLSDLLEEPHGSVIPATEVGSDSEGEENTTTETRSEKENDISNPRRGRVAVVDRISLKRSGSLNVSTGRLAFATASNSSFKVPALLRRATTNSFVSGTVSTTSSGSPAPASGFGEEAKIKKGATKKSGVHAFARDSERRAKLEQNERKREERKIKGAERRVGVVGGLLGSWVPASTATIVSKGRKKTTIIYVHNTRHKRLKLPKWWFCPGSNRGRLGERDAIPNSHGSATSSTQL</sequence>
<gene>
    <name evidence="7" type="ORF">FOXB_09228</name>
</gene>
<feature type="compositionally biased region" description="Acidic residues" evidence="5">
    <location>
        <begin position="1022"/>
        <end position="1037"/>
    </location>
</feature>
<evidence type="ECO:0000256" key="4">
    <source>
        <dbReference type="SAM" id="Coils"/>
    </source>
</evidence>
<evidence type="ECO:0000313" key="7">
    <source>
        <dbReference type="EMBL" id="EGU80301.1"/>
    </source>
</evidence>
<feature type="compositionally biased region" description="Basic and acidic residues" evidence="5">
    <location>
        <begin position="848"/>
        <end position="886"/>
    </location>
</feature>
<comment type="subcellular location">
    <subcellularLocation>
        <location evidence="1">Nucleus</location>
    </subcellularLocation>
</comment>
<evidence type="ECO:0000256" key="2">
    <source>
        <dbReference type="ARBA" id="ARBA00022553"/>
    </source>
</evidence>
<evidence type="ECO:0000256" key="5">
    <source>
        <dbReference type="SAM" id="MobiDB-lite"/>
    </source>
</evidence>
<proteinExistence type="predicted"/>
<feature type="region of interest" description="Disordered" evidence="5">
    <location>
        <begin position="1001"/>
        <end position="1136"/>
    </location>
</feature>
<feature type="compositionally biased region" description="Acidic residues" evidence="5">
    <location>
        <begin position="130"/>
        <end position="141"/>
    </location>
</feature>
<feature type="compositionally biased region" description="Polar residues" evidence="5">
    <location>
        <begin position="326"/>
        <end position="335"/>
    </location>
</feature>
<feature type="compositionally biased region" description="Basic and acidic residues" evidence="5">
    <location>
        <begin position="355"/>
        <end position="366"/>
    </location>
</feature>
<keyword evidence="2" id="KW-0597">Phosphoprotein</keyword>
<organism evidence="7">
    <name type="scientific">Fusarium oxysporum (strain Fo5176)</name>
    <name type="common">Fusarium vascular wilt</name>
    <dbReference type="NCBI Taxonomy" id="660025"/>
    <lineage>
        <taxon>Eukaryota</taxon>
        <taxon>Fungi</taxon>
        <taxon>Dikarya</taxon>
        <taxon>Ascomycota</taxon>
        <taxon>Pezizomycotina</taxon>
        <taxon>Sordariomycetes</taxon>
        <taxon>Hypocreomycetidae</taxon>
        <taxon>Hypocreales</taxon>
        <taxon>Nectriaceae</taxon>
        <taxon>Fusarium</taxon>
        <taxon>Fusarium oxysporum species complex</taxon>
    </lineage>
</organism>
<evidence type="ECO:0000259" key="6">
    <source>
        <dbReference type="Pfam" id="PF09444"/>
    </source>
</evidence>
<feature type="compositionally biased region" description="Polar residues" evidence="5">
    <location>
        <begin position="1051"/>
        <end position="1060"/>
    </location>
</feature>
<dbReference type="OrthoDB" id="2130597at2759"/>
<feature type="compositionally biased region" description="Polar residues" evidence="5">
    <location>
        <begin position="370"/>
        <end position="381"/>
    </location>
</feature>
<feature type="region of interest" description="Disordered" evidence="5">
    <location>
        <begin position="1"/>
        <end position="393"/>
    </location>
</feature>
<dbReference type="GO" id="GO:0010997">
    <property type="term" value="F:anaphase-promoting complex binding"/>
    <property type="evidence" value="ECO:0007669"/>
    <property type="project" value="TreeGrafter"/>
</dbReference>
<evidence type="ECO:0000256" key="1">
    <source>
        <dbReference type="ARBA" id="ARBA00004123"/>
    </source>
</evidence>
<dbReference type="PANTHER" id="PTHR14396:SF10">
    <property type="entry name" value="CLASPIN"/>
    <property type="match status" value="1"/>
</dbReference>
<feature type="compositionally biased region" description="Polar residues" evidence="5">
    <location>
        <begin position="179"/>
        <end position="188"/>
    </location>
</feature>
<protein>
    <recommendedName>
        <fullName evidence="6">DNA replication checkpoint mediator MRC1 domain-containing protein</fullName>
    </recommendedName>
</protein>
<feature type="compositionally biased region" description="Polar residues" evidence="5">
    <location>
        <begin position="1316"/>
        <end position="1326"/>
    </location>
</feature>
<reference evidence="7" key="1">
    <citation type="journal article" date="2012" name="Mol. Plant Microbe Interact.">
        <title>A highly conserved effector in Fusarium oxysporum is required for full virulence on Arabidopsis.</title>
        <authorList>
            <person name="Thatcher L.F."/>
            <person name="Gardiner D.M."/>
            <person name="Kazan K."/>
            <person name="Manners J."/>
        </authorList>
    </citation>
    <scope>NUCLEOTIDE SEQUENCE [LARGE SCALE GENOMIC DNA]</scope>
    <source>
        <strain evidence="7">Fo5176</strain>
    </source>
</reference>
<feature type="domain" description="DNA replication checkpoint mediator MRC1" evidence="6">
    <location>
        <begin position="878"/>
        <end position="1016"/>
    </location>
</feature>
<comment type="caution">
    <text evidence="7">The sequence shown here is derived from an EMBL/GenBank/DDBJ whole genome shotgun (WGS) entry which is preliminary data.</text>
</comment>
<keyword evidence="3" id="KW-0539">Nucleus</keyword>
<feature type="region of interest" description="Disordered" evidence="5">
    <location>
        <begin position="1307"/>
        <end position="1326"/>
    </location>
</feature>
<feature type="compositionally biased region" description="Basic and acidic residues" evidence="5">
    <location>
        <begin position="247"/>
        <end position="258"/>
    </location>
</feature>
<dbReference type="InterPro" id="IPR024146">
    <property type="entry name" value="Claspin"/>
</dbReference>
<keyword evidence="4" id="KW-0175">Coiled coil</keyword>
<feature type="compositionally biased region" description="Acidic residues" evidence="5">
    <location>
        <begin position="541"/>
        <end position="581"/>
    </location>
</feature>
<feature type="coiled-coil region" evidence="4">
    <location>
        <begin position="1224"/>
        <end position="1251"/>
    </location>
</feature>
<dbReference type="STRING" id="660025.F9FS47"/>
<dbReference type="GO" id="GO:0033314">
    <property type="term" value="P:mitotic DNA replication checkpoint signaling"/>
    <property type="evidence" value="ECO:0007669"/>
    <property type="project" value="TreeGrafter"/>
</dbReference>
<feature type="compositionally biased region" description="Basic and acidic residues" evidence="5">
    <location>
        <begin position="1076"/>
        <end position="1101"/>
    </location>
</feature>
<name>F9FS47_FUSOF</name>
<dbReference type="PANTHER" id="PTHR14396">
    <property type="entry name" value="CLASPIN"/>
    <property type="match status" value="1"/>
</dbReference>
<dbReference type="InterPro" id="IPR018564">
    <property type="entry name" value="Repl_chkpnt_MRC1_dom"/>
</dbReference>
<dbReference type="Pfam" id="PF09444">
    <property type="entry name" value="MRC1"/>
    <property type="match status" value="1"/>
</dbReference>
<dbReference type="GO" id="GO:0007095">
    <property type="term" value="P:mitotic G2 DNA damage checkpoint signaling"/>
    <property type="evidence" value="ECO:0007669"/>
    <property type="project" value="TreeGrafter"/>
</dbReference>
<accession>F9FS47</accession>
<evidence type="ECO:0000256" key="3">
    <source>
        <dbReference type="ARBA" id="ARBA00023242"/>
    </source>
</evidence>
<feature type="compositionally biased region" description="Polar residues" evidence="5">
    <location>
        <begin position="41"/>
        <end position="65"/>
    </location>
</feature>
<feature type="compositionally biased region" description="Basic and acidic residues" evidence="5">
    <location>
        <begin position="519"/>
        <end position="535"/>
    </location>
</feature>
<feature type="region of interest" description="Disordered" evidence="5">
    <location>
        <begin position="519"/>
        <end position="632"/>
    </location>
</feature>